<evidence type="ECO:0000313" key="1">
    <source>
        <dbReference type="EMBL" id="UOM50572.1"/>
    </source>
</evidence>
<protein>
    <submittedName>
        <fullName evidence="1">Uncharacterized protein</fullName>
    </submittedName>
</protein>
<name>A0ABY4D9P4_9SPIR</name>
<keyword evidence="2" id="KW-1185">Reference proteome</keyword>
<accession>A0ABY4D9P4</accession>
<dbReference type="EMBL" id="CP094929">
    <property type="protein sequence ID" value="UOM50572.1"/>
    <property type="molecule type" value="Genomic_DNA"/>
</dbReference>
<dbReference type="Proteomes" id="UP000829708">
    <property type="component" value="Chromosome"/>
</dbReference>
<organism evidence="1 2">
    <name type="scientific">Sphaerochaeta associata</name>
    <dbReference type="NCBI Taxonomy" id="1129264"/>
    <lineage>
        <taxon>Bacteria</taxon>
        <taxon>Pseudomonadati</taxon>
        <taxon>Spirochaetota</taxon>
        <taxon>Spirochaetia</taxon>
        <taxon>Spirochaetales</taxon>
        <taxon>Sphaerochaetaceae</taxon>
        <taxon>Sphaerochaeta</taxon>
    </lineage>
</organism>
<gene>
    <name evidence="1" type="ORF">MUG09_13495</name>
</gene>
<reference evidence="2" key="1">
    <citation type="journal article" date="2024" name="J Bioinform Genom">
        <title>Complete genome sequence of the type strain bacterium Sphaerochaeta associata GLS2t (VKM B-2742)t.</title>
        <authorList>
            <person name="Troshina O.Y."/>
            <person name="Tepeeva A.N."/>
            <person name="Arzamasceva V.O."/>
            <person name="Whitman W.B."/>
            <person name="Varghese N."/>
            <person name="Shapiro N."/>
            <person name="Woyke T."/>
            <person name="Kripides N.C."/>
            <person name="Vasilenko O.V."/>
        </authorList>
    </citation>
    <scope>NUCLEOTIDE SEQUENCE [LARGE SCALE GENOMIC DNA]</scope>
    <source>
        <strain evidence="2">GLS2T</strain>
    </source>
</reference>
<evidence type="ECO:0000313" key="2">
    <source>
        <dbReference type="Proteomes" id="UP000829708"/>
    </source>
</evidence>
<proteinExistence type="predicted"/>
<dbReference type="RefSeq" id="WP_244771960.1">
    <property type="nucleotide sequence ID" value="NZ_CP094929.1"/>
</dbReference>
<sequence length="87" mass="10105">MDVKCVRVLRNYEDAKDTKKVIYIDEAARYALIKQWGDSVMVRGRRDVKNVVIKPLKELDQDGFIARASEALIDELYIEYGEEVLLI</sequence>